<accession>A0A7I7QU03</accession>
<feature type="domain" description="Gfo/Idh/MocA-like oxidoreductase N-terminal" evidence="2">
    <location>
        <begin position="3"/>
        <end position="112"/>
    </location>
</feature>
<dbReference type="Proteomes" id="UP000467193">
    <property type="component" value="Chromosome"/>
</dbReference>
<evidence type="ECO:0000259" key="3">
    <source>
        <dbReference type="Pfam" id="PF22725"/>
    </source>
</evidence>
<dbReference type="SUPFAM" id="SSF55347">
    <property type="entry name" value="Glyceraldehyde-3-phosphate dehydrogenase-like, C-terminal domain"/>
    <property type="match status" value="1"/>
</dbReference>
<dbReference type="InterPro" id="IPR036291">
    <property type="entry name" value="NAD(P)-bd_dom_sf"/>
</dbReference>
<gene>
    <name evidence="4" type="ORF">MSEDJ_39750</name>
</gene>
<evidence type="ECO:0000313" key="5">
    <source>
        <dbReference type="Proteomes" id="UP000467193"/>
    </source>
</evidence>
<reference evidence="4 5" key="1">
    <citation type="journal article" date="2019" name="Emerg. Microbes Infect.">
        <title>Comprehensive subspecies identification of 175 nontuberculous mycobacteria species based on 7547 genomic profiles.</title>
        <authorList>
            <person name="Matsumoto Y."/>
            <person name="Kinjo T."/>
            <person name="Motooka D."/>
            <person name="Nabeya D."/>
            <person name="Jung N."/>
            <person name="Uechi K."/>
            <person name="Horii T."/>
            <person name="Iida T."/>
            <person name="Fujita J."/>
            <person name="Nakamura S."/>
        </authorList>
    </citation>
    <scope>NUCLEOTIDE SEQUENCE [LARGE SCALE GENOMIC DNA]</scope>
    <source>
        <strain evidence="4 5">JCM 17899</strain>
    </source>
</reference>
<dbReference type="GO" id="GO:0000166">
    <property type="term" value="F:nucleotide binding"/>
    <property type="evidence" value="ECO:0007669"/>
    <property type="project" value="InterPro"/>
</dbReference>
<sequence length="365" mass="38808">MSTAIIGTGFMARVHAEALARIGVPVLGVVGSSPERAAATGLAPVYESVAEALADDRVTTVHVCSPNHLHSEQALAALRACKHVVCEKPLAMTSEQARELRDVATGSGLVHAVCFINRFYPLCGEAAARVASGSVGSVRLVTGGYLQDWLSKDTDWNWRLEPDLGGSLRVVGDIGSHWLDLVSFVTGHRVEAVMADLTTLVPERRRPLGSVETFARSSAEAEPVAVTTEDVAGILLRFEGGARGVLSLSQVSPGRKNHLSFDVSGSESSLGWGTEDPERLWIGNRDGPNQIQFRDAGDVPAGHAQGYQDTFKALFRAVYAAIDSGGAPATPDYPTFDDGLEQALVADAIDDSARHGRWATVRRGT</sequence>
<organism evidence="4 5">
    <name type="scientific">Mycolicibacterium sediminis</name>
    <dbReference type="NCBI Taxonomy" id="1286180"/>
    <lineage>
        <taxon>Bacteria</taxon>
        <taxon>Bacillati</taxon>
        <taxon>Actinomycetota</taxon>
        <taxon>Actinomycetes</taxon>
        <taxon>Mycobacteriales</taxon>
        <taxon>Mycobacteriaceae</taxon>
        <taxon>Mycolicibacterium</taxon>
    </lineage>
</organism>
<dbReference type="Gene3D" id="3.40.50.720">
    <property type="entry name" value="NAD(P)-binding Rossmann-like Domain"/>
    <property type="match status" value="1"/>
</dbReference>
<dbReference type="GO" id="GO:0016491">
    <property type="term" value="F:oxidoreductase activity"/>
    <property type="evidence" value="ECO:0007669"/>
    <property type="project" value="UniProtKB-KW"/>
</dbReference>
<dbReference type="SUPFAM" id="SSF51735">
    <property type="entry name" value="NAD(P)-binding Rossmann-fold domains"/>
    <property type="match status" value="1"/>
</dbReference>
<dbReference type="InterPro" id="IPR000683">
    <property type="entry name" value="Gfo/Idh/MocA-like_OxRdtase_N"/>
</dbReference>
<protein>
    <submittedName>
        <fullName evidence="4">Dehydrogenase</fullName>
    </submittedName>
</protein>
<dbReference type="InterPro" id="IPR055170">
    <property type="entry name" value="GFO_IDH_MocA-like_dom"/>
</dbReference>
<feature type="domain" description="GFO/IDH/MocA-like oxidoreductase" evidence="3">
    <location>
        <begin position="126"/>
        <end position="270"/>
    </location>
</feature>
<dbReference type="KEGG" id="msei:MSEDJ_39750"/>
<dbReference type="Pfam" id="PF22725">
    <property type="entry name" value="GFO_IDH_MocA_C3"/>
    <property type="match status" value="1"/>
</dbReference>
<keyword evidence="1" id="KW-0560">Oxidoreductase</keyword>
<dbReference type="RefSeq" id="WP_163798983.1">
    <property type="nucleotide sequence ID" value="NZ_AP022588.1"/>
</dbReference>
<dbReference type="PANTHER" id="PTHR43818">
    <property type="entry name" value="BCDNA.GH03377"/>
    <property type="match status" value="1"/>
</dbReference>
<dbReference type="Gene3D" id="3.30.360.10">
    <property type="entry name" value="Dihydrodipicolinate Reductase, domain 2"/>
    <property type="match status" value="1"/>
</dbReference>
<name>A0A7I7QU03_9MYCO</name>
<dbReference type="PANTHER" id="PTHR43818:SF11">
    <property type="entry name" value="BCDNA.GH03377"/>
    <property type="match status" value="1"/>
</dbReference>
<dbReference type="EMBL" id="AP022588">
    <property type="protein sequence ID" value="BBY29879.1"/>
    <property type="molecule type" value="Genomic_DNA"/>
</dbReference>
<keyword evidence="5" id="KW-1185">Reference proteome</keyword>
<dbReference type="InterPro" id="IPR050463">
    <property type="entry name" value="Gfo/Idh/MocA_oxidrdct_glycsds"/>
</dbReference>
<evidence type="ECO:0000259" key="2">
    <source>
        <dbReference type="Pfam" id="PF01408"/>
    </source>
</evidence>
<dbReference type="Pfam" id="PF01408">
    <property type="entry name" value="GFO_IDH_MocA"/>
    <property type="match status" value="1"/>
</dbReference>
<proteinExistence type="predicted"/>
<evidence type="ECO:0000256" key="1">
    <source>
        <dbReference type="ARBA" id="ARBA00023002"/>
    </source>
</evidence>
<dbReference type="AlphaFoldDB" id="A0A7I7QU03"/>
<evidence type="ECO:0000313" key="4">
    <source>
        <dbReference type="EMBL" id="BBY29879.1"/>
    </source>
</evidence>